<protein>
    <submittedName>
        <fullName evidence="2">Uncharacterized protein</fullName>
    </submittedName>
</protein>
<reference evidence="2 3" key="2">
    <citation type="journal article" date="2014" name="J. Gen. Appl. Microbiol.">
        <title>The early diverging ascomycetous budding yeast Saitoella complicata has three histone deacetylases belonging to the Clr6, Hos2, and Rpd3 lineages.</title>
        <authorList>
            <person name="Nishida H."/>
            <person name="Matsumoto T."/>
            <person name="Kondo S."/>
            <person name="Hamamoto M."/>
            <person name="Yoshikawa H."/>
        </authorList>
    </citation>
    <scope>NUCLEOTIDE SEQUENCE [LARGE SCALE GENOMIC DNA]</scope>
    <source>
        <strain evidence="2 3">NRRL Y-17804</strain>
    </source>
</reference>
<evidence type="ECO:0000313" key="2">
    <source>
        <dbReference type="EMBL" id="GAO48178.1"/>
    </source>
</evidence>
<keyword evidence="3" id="KW-1185">Reference proteome</keyword>
<accession>A0A0E9NEE3</accession>
<reference evidence="2 3" key="3">
    <citation type="journal article" date="2015" name="Genome Announc.">
        <title>Draft Genome Sequence of the Archiascomycetous Yeast Saitoella complicata.</title>
        <authorList>
            <person name="Yamauchi K."/>
            <person name="Kondo S."/>
            <person name="Hamamoto M."/>
            <person name="Takahashi Y."/>
            <person name="Ogura Y."/>
            <person name="Hayashi T."/>
            <person name="Nishida H."/>
        </authorList>
    </citation>
    <scope>NUCLEOTIDE SEQUENCE [LARGE SCALE GENOMIC DNA]</scope>
    <source>
        <strain evidence="2 3">NRRL Y-17804</strain>
    </source>
</reference>
<sequence length="287" mass="32705">MNQDENNDTIPPEYRFVEEWRAVVEEEAIMSHLSTLRFAPESSILVTHTPPNSVAKDPPTSQLALSTLAPLRDHLSERLHNLTKEHARLILSPGPHNSTVAFRRDILITLQDIIAAQGSIRHQYTHEADLRRSQLCAYVWERDGIQSEISDLEARLADVRRRKSQLDAHIRQVDSMTEGQRYRFTESLASLQKKQPEVQGVDVRVLTETWEREAEAFEVSAFEAHEAADILRHDAEYLRKALRVVGDLEQEMEGIMRDGTWTKALGRQMISDAIGGEHQPASILTFL</sequence>
<gene>
    <name evidence="2" type="ORF">G7K_2358-t1</name>
</gene>
<comment type="caution">
    <text evidence="2">The sequence shown here is derived from an EMBL/GenBank/DDBJ whole genome shotgun (WGS) entry which is preliminary data.</text>
</comment>
<evidence type="ECO:0000256" key="1">
    <source>
        <dbReference type="SAM" id="Coils"/>
    </source>
</evidence>
<evidence type="ECO:0000313" key="3">
    <source>
        <dbReference type="Proteomes" id="UP000033140"/>
    </source>
</evidence>
<feature type="coiled-coil region" evidence="1">
    <location>
        <begin position="142"/>
        <end position="169"/>
    </location>
</feature>
<dbReference type="Proteomes" id="UP000033140">
    <property type="component" value="Unassembled WGS sequence"/>
</dbReference>
<name>A0A0E9NEE3_SAICN</name>
<proteinExistence type="predicted"/>
<reference evidence="2 3" key="1">
    <citation type="journal article" date="2011" name="J. Gen. Appl. Microbiol.">
        <title>Draft genome sequencing of the enigmatic yeast Saitoella complicata.</title>
        <authorList>
            <person name="Nishida H."/>
            <person name="Hamamoto M."/>
            <person name="Sugiyama J."/>
        </authorList>
    </citation>
    <scope>NUCLEOTIDE SEQUENCE [LARGE SCALE GENOMIC DNA]</scope>
    <source>
        <strain evidence="2 3">NRRL Y-17804</strain>
    </source>
</reference>
<organism evidence="2 3">
    <name type="scientific">Saitoella complicata (strain BCRC 22490 / CBS 7301 / JCM 7358 / NBRC 10748 / NRRL Y-17804)</name>
    <dbReference type="NCBI Taxonomy" id="698492"/>
    <lineage>
        <taxon>Eukaryota</taxon>
        <taxon>Fungi</taxon>
        <taxon>Dikarya</taxon>
        <taxon>Ascomycota</taxon>
        <taxon>Taphrinomycotina</taxon>
        <taxon>Taphrinomycotina incertae sedis</taxon>
        <taxon>Saitoella</taxon>
    </lineage>
</organism>
<dbReference type="AlphaFoldDB" id="A0A0E9NEE3"/>
<keyword evidence="1" id="KW-0175">Coiled coil</keyword>
<dbReference type="EMBL" id="BACD03000013">
    <property type="protein sequence ID" value="GAO48178.1"/>
    <property type="molecule type" value="Genomic_DNA"/>
</dbReference>